<dbReference type="SUPFAM" id="SSF52833">
    <property type="entry name" value="Thioredoxin-like"/>
    <property type="match status" value="1"/>
</dbReference>
<dbReference type="Proteomes" id="UP000824259">
    <property type="component" value="Unassembled WGS sequence"/>
</dbReference>
<dbReference type="InterPro" id="IPR012336">
    <property type="entry name" value="Thioredoxin-like_fold"/>
</dbReference>
<evidence type="ECO:0000313" key="4">
    <source>
        <dbReference type="EMBL" id="HJA98804.1"/>
    </source>
</evidence>
<feature type="chain" id="PRO_5039599906" evidence="2">
    <location>
        <begin position="21"/>
        <end position="137"/>
    </location>
</feature>
<dbReference type="Gene3D" id="3.40.30.10">
    <property type="entry name" value="Glutaredoxin"/>
    <property type="match status" value="1"/>
</dbReference>
<evidence type="ECO:0000259" key="3">
    <source>
        <dbReference type="PROSITE" id="PS51352"/>
    </source>
</evidence>
<keyword evidence="1" id="KW-0676">Redox-active center</keyword>
<sequence length="137" mass="15282">MKKILFTLLLVIGVAVAANAQVRFTDKNLDAVREEATQQNKLVFIDLYATWCGPCKNMERNVFSQPEVGDFMAQHFIAAKYDIDKPTGSALAKKYGIRSIPTFLIFDTEGTLLGQITGGMPADDFIRAVEEILKKHK</sequence>
<dbReference type="PROSITE" id="PS00194">
    <property type="entry name" value="THIOREDOXIN_1"/>
    <property type="match status" value="1"/>
</dbReference>
<dbReference type="PRINTS" id="PR00421">
    <property type="entry name" value="THIOREDOXIN"/>
</dbReference>
<dbReference type="PANTHER" id="PTHR32234:SF0">
    <property type="entry name" value="THIOL:DISULFIDE INTERCHANGE PROTEIN DSBD"/>
    <property type="match status" value="1"/>
</dbReference>
<reference evidence="4" key="1">
    <citation type="journal article" date="2021" name="PeerJ">
        <title>Extensive microbial diversity within the chicken gut microbiome revealed by metagenomics and culture.</title>
        <authorList>
            <person name="Gilroy R."/>
            <person name="Ravi A."/>
            <person name="Getino M."/>
            <person name="Pursley I."/>
            <person name="Horton D.L."/>
            <person name="Alikhan N.F."/>
            <person name="Baker D."/>
            <person name="Gharbi K."/>
            <person name="Hall N."/>
            <person name="Watson M."/>
            <person name="Adriaenssens E.M."/>
            <person name="Foster-Nyarko E."/>
            <person name="Jarju S."/>
            <person name="Secka A."/>
            <person name="Antonio M."/>
            <person name="Oren A."/>
            <person name="Chaudhuri R.R."/>
            <person name="La Ragione R."/>
            <person name="Hildebrand F."/>
            <person name="Pallen M.J."/>
        </authorList>
    </citation>
    <scope>NUCLEOTIDE SEQUENCE</scope>
    <source>
        <strain evidence="4">CHK169-11906</strain>
    </source>
</reference>
<dbReference type="InterPro" id="IPR013766">
    <property type="entry name" value="Thioredoxin_domain"/>
</dbReference>
<keyword evidence="2" id="KW-0732">Signal</keyword>
<dbReference type="EMBL" id="DWYR01000011">
    <property type="protein sequence ID" value="HJA98804.1"/>
    <property type="molecule type" value="Genomic_DNA"/>
</dbReference>
<reference evidence="4" key="2">
    <citation type="submission" date="2021-04" db="EMBL/GenBank/DDBJ databases">
        <authorList>
            <person name="Gilroy R."/>
        </authorList>
    </citation>
    <scope>NUCLEOTIDE SEQUENCE</scope>
    <source>
        <strain evidence="4">CHK169-11906</strain>
    </source>
</reference>
<protein>
    <submittedName>
        <fullName evidence="4">Thioredoxin family protein</fullName>
    </submittedName>
</protein>
<name>A0A9D2IC96_9BACT</name>
<evidence type="ECO:0000256" key="2">
    <source>
        <dbReference type="SAM" id="SignalP"/>
    </source>
</evidence>
<dbReference type="AlphaFoldDB" id="A0A9D2IC96"/>
<organism evidence="4 5">
    <name type="scientific">Candidatus Alistipes avicola</name>
    <dbReference type="NCBI Taxonomy" id="2838432"/>
    <lineage>
        <taxon>Bacteria</taxon>
        <taxon>Pseudomonadati</taxon>
        <taxon>Bacteroidota</taxon>
        <taxon>Bacteroidia</taxon>
        <taxon>Bacteroidales</taxon>
        <taxon>Rikenellaceae</taxon>
        <taxon>Alistipes</taxon>
    </lineage>
</organism>
<evidence type="ECO:0000256" key="1">
    <source>
        <dbReference type="ARBA" id="ARBA00023284"/>
    </source>
</evidence>
<feature type="signal peptide" evidence="2">
    <location>
        <begin position="1"/>
        <end position="20"/>
    </location>
</feature>
<evidence type="ECO:0000313" key="5">
    <source>
        <dbReference type="Proteomes" id="UP000824259"/>
    </source>
</evidence>
<gene>
    <name evidence="4" type="ORF">H9779_04280</name>
</gene>
<dbReference type="PANTHER" id="PTHR32234">
    <property type="entry name" value="THIOL:DISULFIDE INTERCHANGE PROTEIN DSBD"/>
    <property type="match status" value="1"/>
</dbReference>
<feature type="domain" description="Thioredoxin" evidence="3">
    <location>
        <begin position="1"/>
        <end position="134"/>
    </location>
</feature>
<proteinExistence type="predicted"/>
<dbReference type="InterPro" id="IPR036249">
    <property type="entry name" value="Thioredoxin-like_sf"/>
</dbReference>
<dbReference type="InterPro" id="IPR017937">
    <property type="entry name" value="Thioredoxin_CS"/>
</dbReference>
<dbReference type="Pfam" id="PF13098">
    <property type="entry name" value="Thioredoxin_2"/>
    <property type="match status" value="1"/>
</dbReference>
<dbReference type="GO" id="GO:0015035">
    <property type="term" value="F:protein-disulfide reductase activity"/>
    <property type="evidence" value="ECO:0007669"/>
    <property type="project" value="TreeGrafter"/>
</dbReference>
<dbReference type="PROSITE" id="PS51352">
    <property type="entry name" value="THIOREDOXIN_2"/>
    <property type="match status" value="1"/>
</dbReference>
<comment type="caution">
    <text evidence="4">The sequence shown here is derived from an EMBL/GenBank/DDBJ whole genome shotgun (WGS) entry which is preliminary data.</text>
</comment>
<dbReference type="GO" id="GO:0045454">
    <property type="term" value="P:cell redox homeostasis"/>
    <property type="evidence" value="ECO:0007669"/>
    <property type="project" value="TreeGrafter"/>
</dbReference>
<accession>A0A9D2IC96</accession>